<organism evidence="2 3">
    <name type="scientific">Caenorhabditis elegans</name>
    <dbReference type="NCBI Taxonomy" id="6239"/>
    <lineage>
        <taxon>Eukaryota</taxon>
        <taxon>Metazoa</taxon>
        <taxon>Ecdysozoa</taxon>
        <taxon>Nematoda</taxon>
        <taxon>Chromadorea</taxon>
        <taxon>Rhabditida</taxon>
        <taxon>Rhabditina</taxon>
        <taxon>Rhabditomorpha</taxon>
        <taxon>Rhabditoidea</taxon>
        <taxon>Rhabditidae</taxon>
        <taxon>Peloderinae</taxon>
        <taxon>Caenorhabditis</taxon>
    </lineage>
</organism>
<evidence type="ECO:0000313" key="4">
    <source>
        <dbReference type="WormBase" id="W01C8.4"/>
    </source>
</evidence>
<dbReference type="GeneID" id="180835"/>
<dbReference type="KEGG" id="cel:CELE_W01C8.4"/>
<dbReference type="Proteomes" id="UP000001940">
    <property type="component" value="Chromosome X"/>
</dbReference>
<dbReference type="CTD" id="180835"/>
<dbReference type="InterPro" id="IPR046341">
    <property type="entry name" value="SET_dom_sf"/>
</dbReference>
<keyword evidence="3" id="KW-1185">Reference proteome</keyword>
<proteinExistence type="predicted"/>
<protein>
    <submittedName>
        <fullName evidence="2">SET domain-containing protein</fullName>
    </submittedName>
</protein>
<sequence length="525" mass="60241">MKKPARQCKTNATVKIHEDATKNKKSRVQGLFSITLSRHTNALNKIDYSDLEQNSDDLIVIKRKKLKIHGTQLKMFKEQNWSTEHIYKHAKAALAKRRVAIPTETIQRATDLQIKQLAEKEYERIGELQSALIGRANSGRCYLEEKRKRSTLQRRREARKKIEKIIDEGPINHQMPIEDVRWRIEVNPSTSVYFNESQELYKPNSNLVFKHTSTNKSTMEGSYRMQLRVNAEIEQEEELTCHCVDVCGDLCPCSGLRKIIREGPLSDPNRVRHYSCSTNCKCRGKCAISFPEPPKGGTEIMLHHLTEKDFCVRAKQYFGQGEAVVEMTGEYVVSSSISDEDTYALDVVYDTDKYQLAAIIDTNKKQKSVKKYPPFVNKKYTSSILELHETPLSLNPRYVGNVGRFVSSSCMGNVKLNFVHTAGFNPGNIRVIFTSTMPIFPSQEVTFRYSDEYIIKQLGDCCKCASLCCITNRALYPFVTLDDLQRMNRKIQDMHFDEFIKNTAAPQLHRYSTRFAVQSSNTDTH</sequence>
<dbReference type="EMBL" id="BX284606">
    <property type="protein sequence ID" value="VVC12400.1"/>
    <property type="molecule type" value="Genomic_DNA"/>
</dbReference>
<dbReference type="PANTHER" id="PTHR47250">
    <property type="entry name" value="HISTONE-LYSINE N-METHYLTRANSFERASE SET-6"/>
    <property type="match status" value="1"/>
</dbReference>
<dbReference type="Gene3D" id="2.170.270.10">
    <property type="entry name" value="SET domain"/>
    <property type="match status" value="1"/>
</dbReference>
<dbReference type="SMART" id="SM00317">
    <property type="entry name" value="SET"/>
    <property type="match status" value="1"/>
</dbReference>
<dbReference type="InterPro" id="IPR001214">
    <property type="entry name" value="SET_dom"/>
</dbReference>
<feature type="domain" description="SET" evidence="1">
    <location>
        <begin position="298"/>
        <end position="456"/>
    </location>
</feature>
<dbReference type="GO" id="GO:0000785">
    <property type="term" value="C:chromatin"/>
    <property type="evidence" value="ECO:0000318"/>
    <property type="project" value="GO_Central"/>
</dbReference>
<dbReference type="GO" id="GO:0140938">
    <property type="term" value="F:histone H3 methyltransferase activity"/>
    <property type="evidence" value="ECO:0000318"/>
    <property type="project" value="GO_Central"/>
</dbReference>
<gene>
    <name evidence="2 4" type="primary">set-20</name>
    <name evidence="2" type="ORF">CELE_W01C8.4</name>
    <name evidence="4" type="ORF">W01C8.4</name>
</gene>
<dbReference type="WormBase" id="W01C8.4">
    <property type="protein sequence ID" value="CE53566"/>
    <property type="gene ID" value="WBGene00020920"/>
    <property type="gene designation" value="set-20"/>
</dbReference>
<dbReference type="RefSeq" id="NP_001362145.1">
    <property type="nucleotide sequence ID" value="NM_001375039.1"/>
</dbReference>
<dbReference type="AGR" id="WB:WBGene00020920"/>
<evidence type="ECO:0000313" key="2">
    <source>
        <dbReference type="EMBL" id="VVC12400.1"/>
    </source>
</evidence>
<name>A0A5E4LYP2_CAEEL</name>
<dbReference type="OrthoDB" id="5876402at2759"/>
<dbReference type="InParanoid" id="A0A5E4LYP2"/>
<evidence type="ECO:0000259" key="1">
    <source>
        <dbReference type="SMART" id="SM00317"/>
    </source>
</evidence>
<dbReference type="Pfam" id="PF00856">
    <property type="entry name" value="SET"/>
    <property type="match status" value="1"/>
</dbReference>
<dbReference type="AlphaFoldDB" id="A0A5E4LYP2"/>
<dbReference type="PANTHER" id="PTHR47250:SF5">
    <property type="entry name" value="SET DOMAIN-CONTAINING PROTEIN"/>
    <property type="match status" value="1"/>
</dbReference>
<dbReference type="STRING" id="6239.W01C8.4b.1"/>
<dbReference type="InterPro" id="IPR053105">
    <property type="entry name" value="Class_V-like_SAM-MTase"/>
</dbReference>
<reference evidence="2 3" key="1">
    <citation type="journal article" date="1998" name="Science">
        <title>Genome sequence of the nematode C. elegans: a platform for investigating biology.</title>
        <authorList>
            <consortium name="The C. elegans sequencing consortium"/>
            <person name="Sulson J.E."/>
            <person name="Waterston R."/>
        </authorList>
    </citation>
    <scope>NUCLEOTIDE SEQUENCE [LARGE SCALE GENOMIC DNA]</scope>
    <source>
        <strain evidence="2 3">Bristol N2</strain>
    </source>
</reference>
<accession>A0A5E4LYP2</accession>
<dbReference type="SUPFAM" id="SSF82199">
    <property type="entry name" value="SET domain"/>
    <property type="match status" value="1"/>
</dbReference>
<evidence type="ECO:0000313" key="3">
    <source>
        <dbReference type="Proteomes" id="UP000001940"/>
    </source>
</evidence>
<dbReference type="PaxDb" id="6239-W01C8.4b"/>
<dbReference type="FunCoup" id="A0A5E4LYP2">
    <property type="interactions" value="74"/>
</dbReference>